<reference evidence="6" key="1">
    <citation type="journal article" date="2017" name="Nature">
        <title>Asgard archaea illuminate the origin of eukaryotic cellular complexity.</title>
        <authorList>
            <person name="Zaremba-Niedzwiedzka K."/>
            <person name="Caceres E.F."/>
            <person name="Saw J.H."/>
            <person name="Backstrom D."/>
            <person name="Juzokaite L."/>
            <person name="Vancaester E."/>
            <person name="Seitz K.W."/>
            <person name="Anantharaman K."/>
            <person name="Starnawski P."/>
            <person name="Kjeldsen K.U."/>
            <person name="Scott M.B."/>
            <person name="Nunoura T."/>
            <person name="Banfield J.F."/>
            <person name="Schramm A."/>
            <person name="Baker B.J."/>
            <person name="Spang A."/>
            <person name="Ettema T.J.G."/>
        </authorList>
    </citation>
    <scope>NUCLEOTIDE SEQUENCE</scope>
    <source>
        <strain evidence="6">LCB_4</strain>
    </source>
</reference>
<keyword evidence="3 4" id="KW-0067">ATP-binding</keyword>
<dbReference type="AlphaFoldDB" id="A0AAF0D3V0"/>
<dbReference type="Pfam" id="PF02655">
    <property type="entry name" value="ATP-grasp_3"/>
    <property type="match status" value="1"/>
</dbReference>
<evidence type="ECO:0000256" key="1">
    <source>
        <dbReference type="ARBA" id="ARBA00022598"/>
    </source>
</evidence>
<dbReference type="KEGG" id="oyw:OdinLCB4_006405"/>
<keyword evidence="1" id="KW-0436">Ligase</keyword>
<organism evidence="6 7">
    <name type="scientific">Odinarchaeota yellowstonii (strain LCB_4)</name>
    <dbReference type="NCBI Taxonomy" id="1841599"/>
    <lineage>
        <taxon>Archaea</taxon>
        <taxon>Promethearchaeati</taxon>
        <taxon>Candidatus Odinarchaeota</taxon>
        <taxon>Candidatus Odinarchaeia</taxon>
        <taxon>Candidatus Odinarchaeales</taxon>
        <taxon>Candidatus Odinarchaeaceae</taxon>
        <taxon>Candidatus Odinarchaeum</taxon>
    </lineage>
</organism>
<evidence type="ECO:0000256" key="2">
    <source>
        <dbReference type="ARBA" id="ARBA00022741"/>
    </source>
</evidence>
<dbReference type="PANTHER" id="PTHR43055">
    <property type="entry name" value="FORMATE-DEPENDENT PHOSPHORIBOSYLGLYCINAMIDE FORMYLTRANSFERASE"/>
    <property type="match status" value="1"/>
</dbReference>
<dbReference type="Proteomes" id="UP000186851">
    <property type="component" value="Chromosome"/>
</dbReference>
<dbReference type="Pfam" id="PF18301">
    <property type="entry name" value="preATP-grasp_3"/>
    <property type="match status" value="1"/>
</dbReference>
<dbReference type="GO" id="GO:0005524">
    <property type="term" value="F:ATP binding"/>
    <property type="evidence" value="ECO:0007669"/>
    <property type="project" value="UniProtKB-UniRule"/>
</dbReference>
<dbReference type="InterPro" id="IPR005479">
    <property type="entry name" value="CPAse_ATP-bd"/>
</dbReference>
<evidence type="ECO:0000259" key="5">
    <source>
        <dbReference type="PROSITE" id="PS50975"/>
    </source>
</evidence>
<reference evidence="6" key="2">
    <citation type="journal article" date="2022" name="Nat. Microbiol.">
        <title>A closed Candidatus Odinarchaeum chromosome exposes Asgard archaeal viruses.</title>
        <authorList>
            <person name="Tamarit D."/>
            <person name="Caceres E.F."/>
            <person name="Krupovic M."/>
            <person name="Nijland R."/>
            <person name="Eme L."/>
            <person name="Robinson N.P."/>
            <person name="Ettema T.J.G."/>
        </authorList>
    </citation>
    <scope>NUCLEOTIDE SEQUENCE</scope>
    <source>
        <strain evidence="6">LCB_4</strain>
    </source>
</reference>
<evidence type="ECO:0000256" key="3">
    <source>
        <dbReference type="ARBA" id="ARBA00022840"/>
    </source>
</evidence>
<dbReference type="GO" id="GO:0005829">
    <property type="term" value="C:cytosol"/>
    <property type="evidence" value="ECO:0007669"/>
    <property type="project" value="TreeGrafter"/>
</dbReference>
<dbReference type="GO" id="GO:0046872">
    <property type="term" value="F:metal ion binding"/>
    <property type="evidence" value="ECO:0007669"/>
    <property type="project" value="InterPro"/>
</dbReference>
<dbReference type="GO" id="GO:0016874">
    <property type="term" value="F:ligase activity"/>
    <property type="evidence" value="ECO:0007669"/>
    <property type="project" value="UniProtKB-KW"/>
</dbReference>
<proteinExistence type="predicted"/>
<feature type="domain" description="ATP-grasp" evidence="5">
    <location>
        <begin position="128"/>
        <end position="323"/>
    </location>
</feature>
<name>A0AAF0D3V0_ODILC</name>
<dbReference type="PANTHER" id="PTHR43055:SF1">
    <property type="entry name" value="FORMATE-DEPENDENT PHOSPHORIBOSYLGLYCINAMIDE FORMYLTRANSFERASE"/>
    <property type="match status" value="1"/>
</dbReference>
<dbReference type="Gene3D" id="3.40.50.11770">
    <property type="match status" value="1"/>
</dbReference>
<dbReference type="PROSITE" id="PS50975">
    <property type="entry name" value="ATP_GRASP"/>
    <property type="match status" value="1"/>
</dbReference>
<protein>
    <submittedName>
        <fullName evidence="6">ATP-grasp domain-containing protein</fullName>
    </submittedName>
</protein>
<dbReference type="PROSITE" id="PS00867">
    <property type="entry name" value="CPSASE_2"/>
    <property type="match status" value="1"/>
</dbReference>
<dbReference type="EMBL" id="CP091871">
    <property type="protein sequence ID" value="WEU41088.1"/>
    <property type="molecule type" value="Genomic_DNA"/>
</dbReference>
<evidence type="ECO:0000256" key="4">
    <source>
        <dbReference type="PROSITE-ProRule" id="PRU00409"/>
    </source>
</evidence>
<dbReference type="Gene3D" id="3.30.470.20">
    <property type="entry name" value="ATP-grasp fold, B domain"/>
    <property type="match status" value="1"/>
</dbReference>
<dbReference type="InterPro" id="IPR011761">
    <property type="entry name" value="ATP-grasp"/>
</dbReference>
<evidence type="ECO:0000313" key="6">
    <source>
        <dbReference type="EMBL" id="WEU41088.1"/>
    </source>
</evidence>
<dbReference type="SUPFAM" id="SSF56059">
    <property type="entry name" value="Glutathione synthetase ATP-binding domain-like"/>
    <property type="match status" value="1"/>
</dbReference>
<dbReference type="InterPro" id="IPR040803">
    <property type="entry name" value="MfnD_preATP-grasp"/>
</dbReference>
<sequence length="413" mass="45481">MVYEHAAGGGYCDRKLTPSLFSEGYAMLNASVQDFQRVESKVYTTLDYRIANFTPPLNVEVVTILRPPQRVVEVFDRVCKEIDQIMIIAPESADTLYNLTKIAERNHLIVLGSSSEAVKVLSNKWNVKKIAENLGLNIPQIEKISFNTSIGEIKEILDNLGYPTVLRNLDSVGGEGVLLVDSNSDLNSAVNLLKSSTIHPEFIAHKYIKGIPVSVSLLSNGVTATPISLNAQAVSFNPQSGLLDYIGGYTPLKYKISRQVKKAALKLVENMSGVRGYIGVDFVIDESDQPFILEVNPRLTTSYIGIRRVVDVNLMDAIRKAVVEGSLPENINLKGYAFFSKVRIKVTEMLTVTKMQQLAQISGVITPPFPTGLDYSEAVIVAEGNTLKEAQAAFQYMKRNLQSLGEVGFEEIS</sequence>
<accession>A0AAF0D3V0</accession>
<dbReference type="InterPro" id="IPR003806">
    <property type="entry name" value="ATP-grasp_PylC-type"/>
</dbReference>
<evidence type="ECO:0000313" key="7">
    <source>
        <dbReference type="Proteomes" id="UP000186851"/>
    </source>
</evidence>
<gene>
    <name evidence="6" type="ORF">OdinLCB4_006405</name>
</gene>
<keyword evidence="2 4" id="KW-0547">Nucleotide-binding</keyword>